<dbReference type="CDD" id="cd16295">
    <property type="entry name" value="TTHA0252-CPSF-like_MBL-fold"/>
    <property type="match status" value="1"/>
</dbReference>
<evidence type="ECO:0000313" key="5">
    <source>
        <dbReference type="Proteomes" id="UP000178098"/>
    </source>
</evidence>
<evidence type="ECO:0008006" key="6">
    <source>
        <dbReference type="Google" id="ProtNLM"/>
    </source>
</evidence>
<dbReference type="InterPro" id="IPR050698">
    <property type="entry name" value="MBL"/>
</dbReference>
<dbReference type="GO" id="GO:0004521">
    <property type="term" value="F:RNA endonuclease activity"/>
    <property type="evidence" value="ECO:0007669"/>
    <property type="project" value="TreeGrafter"/>
</dbReference>
<accession>A0A1F7HFP8</accession>
<evidence type="ECO:0000259" key="3">
    <source>
        <dbReference type="SMART" id="SM01027"/>
    </source>
</evidence>
<keyword evidence="1" id="KW-0378">Hydrolase</keyword>
<dbReference type="PANTHER" id="PTHR11203:SF37">
    <property type="entry name" value="INTEGRATOR COMPLEX SUBUNIT 11"/>
    <property type="match status" value="1"/>
</dbReference>
<dbReference type="InterPro" id="IPR001279">
    <property type="entry name" value="Metallo-B-lactamas"/>
</dbReference>
<dbReference type="GO" id="GO:0016787">
    <property type="term" value="F:hydrolase activity"/>
    <property type="evidence" value="ECO:0007669"/>
    <property type="project" value="UniProtKB-KW"/>
</dbReference>
<sequence>MVNPMKSISFFGASGTVTGSCYQLNKNYEPYFLIDFGMYQGTKEVESLNRVPVPFQPSKLKAVLLTHAHLDHCGRLPMLYQMGYKGKIYMTEPTLDLMGIVLHDAAKIARESEDTIPLYTEDEVDYVMEQAEIIEYDQTFHLDGFDITYRDAGHIMGAASIELNDTHTTTQTRKIVFSGDIGNWPHNMMSDPYLFTEEDVVVMESTYGGRMHPHEDTKELMQKEVNAIESSGGALLIPAFAIERTQEVLYLLKQLKDSAKIKAQTPIFLDSPMGIHTTEVYLRYGALYNDNFHDVISRGNPFEFTGLHVLERKKQGHAIEAVHGPKVIIAGSGMMTGGRIVSHAVQYLPITSTRILFVGYQGEETMGRAIEEGAQSIRINDQNVSIRATVSRIDSLSAHADESQLLKWLKPIQGVHQVFLTHGEDTARDALEQAILANVGDMTIKKPQRNDEVLLKLNSRSYPEL</sequence>
<evidence type="ECO:0000256" key="1">
    <source>
        <dbReference type="ARBA" id="ARBA00022801"/>
    </source>
</evidence>
<dbReference type="InterPro" id="IPR022712">
    <property type="entry name" value="Beta_Casp"/>
</dbReference>
<dbReference type="AlphaFoldDB" id="A0A1F7HFP8"/>
<dbReference type="Pfam" id="PF16661">
    <property type="entry name" value="Lactamase_B_6"/>
    <property type="match status" value="1"/>
</dbReference>
<feature type="domain" description="Beta-Casp" evidence="3">
    <location>
        <begin position="245"/>
        <end position="370"/>
    </location>
</feature>
<feature type="domain" description="Metallo-beta-lactamase" evidence="2">
    <location>
        <begin position="18"/>
        <end position="212"/>
    </location>
</feature>
<dbReference type="PANTHER" id="PTHR11203">
    <property type="entry name" value="CLEAVAGE AND POLYADENYLATION SPECIFICITY FACTOR FAMILY MEMBER"/>
    <property type="match status" value="1"/>
</dbReference>
<protein>
    <recommendedName>
        <fullName evidence="6">MBL fold metallo-hydrolase</fullName>
    </recommendedName>
</protein>
<evidence type="ECO:0000313" key="4">
    <source>
        <dbReference type="EMBL" id="OGK30058.1"/>
    </source>
</evidence>
<dbReference type="Gene3D" id="3.60.15.10">
    <property type="entry name" value="Ribonuclease Z/Hydroxyacylglutathione hydrolase-like"/>
    <property type="match status" value="1"/>
</dbReference>
<dbReference type="Proteomes" id="UP000178098">
    <property type="component" value="Unassembled WGS sequence"/>
</dbReference>
<evidence type="ECO:0000259" key="2">
    <source>
        <dbReference type="SMART" id="SM00849"/>
    </source>
</evidence>
<comment type="caution">
    <text evidence="4">The sequence shown here is derived from an EMBL/GenBank/DDBJ whole genome shotgun (WGS) entry which is preliminary data.</text>
</comment>
<dbReference type="SMART" id="SM01027">
    <property type="entry name" value="Beta-Casp"/>
    <property type="match status" value="1"/>
</dbReference>
<proteinExistence type="predicted"/>
<name>A0A1F7HFP8_9BACT</name>
<dbReference type="Gene3D" id="3.40.50.10890">
    <property type="match status" value="1"/>
</dbReference>
<dbReference type="Pfam" id="PF07521">
    <property type="entry name" value="RMMBL"/>
    <property type="match status" value="1"/>
</dbReference>
<reference evidence="4 5" key="1">
    <citation type="journal article" date="2016" name="Nat. Commun.">
        <title>Thousands of microbial genomes shed light on interconnected biogeochemical processes in an aquifer system.</title>
        <authorList>
            <person name="Anantharaman K."/>
            <person name="Brown C.T."/>
            <person name="Hug L.A."/>
            <person name="Sharon I."/>
            <person name="Castelle C.J."/>
            <person name="Probst A.J."/>
            <person name="Thomas B.C."/>
            <person name="Singh A."/>
            <person name="Wilkins M.J."/>
            <person name="Karaoz U."/>
            <person name="Brodie E.L."/>
            <person name="Williams K.H."/>
            <person name="Hubbard S.S."/>
            <person name="Banfield J.F."/>
        </authorList>
    </citation>
    <scope>NUCLEOTIDE SEQUENCE [LARGE SCALE GENOMIC DNA]</scope>
</reference>
<dbReference type="SUPFAM" id="SSF56281">
    <property type="entry name" value="Metallo-hydrolase/oxidoreductase"/>
    <property type="match status" value="1"/>
</dbReference>
<dbReference type="SMART" id="SM00849">
    <property type="entry name" value="Lactamase_B"/>
    <property type="match status" value="1"/>
</dbReference>
<dbReference type="PROSITE" id="PS51257">
    <property type="entry name" value="PROKAR_LIPOPROTEIN"/>
    <property type="match status" value="1"/>
</dbReference>
<dbReference type="EMBL" id="MFZT01000035">
    <property type="protein sequence ID" value="OGK30058.1"/>
    <property type="molecule type" value="Genomic_DNA"/>
</dbReference>
<dbReference type="InterPro" id="IPR036866">
    <property type="entry name" value="RibonucZ/Hydroxyglut_hydro"/>
</dbReference>
<dbReference type="Pfam" id="PF10996">
    <property type="entry name" value="Beta-Casp"/>
    <property type="match status" value="1"/>
</dbReference>
<organism evidence="4 5">
    <name type="scientific">Candidatus Roizmanbacteria bacterium RIFCSPHIGHO2_02_FULL_43_11</name>
    <dbReference type="NCBI Taxonomy" id="1802043"/>
    <lineage>
        <taxon>Bacteria</taxon>
        <taxon>Candidatus Roizmaniibacteriota</taxon>
    </lineage>
</organism>
<gene>
    <name evidence="4" type="ORF">A3D08_01370</name>
</gene>
<dbReference type="InterPro" id="IPR011108">
    <property type="entry name" value="RMMBL"/>
</dbReference>